<reference evidence="2 3" key="1">
    <citation type="journal article" date="2019" name="Int. J. Syst. Evol. Microbiol.">
        <title>The Global Catalogue of Microorganisms (GCM) 10K type strain sequencing project: providing services to taxonomists for standard genome sequencing and annotation.</title>
        <authorList>
            <consortium name="The Broad Institute Genomics Platform"/>
            <consortium name="The Broad Institute Genome Sequencing Center for Infectious Disease"/>
            <person name="Wu L."/>
            <person name="Ma J."/>
        </authorList>
    </citation>
    <scope>NUCLEOTIDE SEQUENCE [LARGE SCALE GENOMIC DNA]</scope>
    <source>
        <strain evidence="2 3">CGMCC 1.12553</strain>
    </source>
</reference>
<sequence>MRRAIATVFVCALLLLAGCSGTTDSAGNETGNASGAETTMDETTMNETTEAMDGGNETTTESNESAESDAEANFSFRSPAEGQVMVVHMGGASITNETTSEVVVSVGENNTTWVSDDANASAQEYPISVGNTITVNASAGDTVEVVWVSEDGTTETLATHEVEASNATTTTTAGNNSSANSTTGNATTANTTTTTAES</sequence>
<organism evidence="2 3">
    <name type="scientific">Halobium salinum</name>
    <dbReference type="NCBI Taxonomy" id="1364940"/>
    <lineage>
        <taxon>Archaea</taxon>
        <taxon>Methanobacteriati</taxon>
        <taxon>Methanobacteriota</taxon>
        <taxon>Stenosarchaea group</taxon>
        <taxon>Halobacteria</taxon>
        <taxon>Halobacteriales</taxon>
        <taxon>Haloferacaceae</taxon>
        <taxon>Halobium</taxon>
    </lineage>
</organism>
<keyword evidence="3" id="KW-1185">Reference proteome</keyword>
<evidence type="ECO:0000313" key="2">
    <source>
        <dbReference type="EMBL" id="MFC4356922.1"/>
    </source>
</evidence>
<accession>A0ABD5P8F0</accession>
<feature type="region of interest" description="Disordered" evidence="1">
    <location>
        <begin position="22"/>
        <end position="72"/>
    </location>
</feature>
<dbReference type="PROSITE" id="PS51257">
    <property type="entry name" value="PROKAR_LIPOPROTEIN"/>
    <property type="match status" value="1"/>
</dbReference>
<protein>
    <submittedName>
        <fullName evidence="2">Uncharacterized protein</fullName>
    </submittedName>
</protein>
<evidence type="ECO:0000256" key="1">
    <source>
        <dbReference type="SAM" id="MobiDB-lite"/>
    </source>
</evidence>
<evidence type="ECO:0000313" key="3">
    <source>
        <dbReference type="Proteomes" id="UP001595921"/>
    </source>
</evidence>
<feature type="compositionally biased region" description="Polar residues" evidence="1">
    <location>
        <begin position="22"/>
        <end position="35"/>
    </location>
</feature>
<dbReference type="AlphaFoldDB" id="A0ABD5P8F0"/>
<feature type="compositionally biased region" description="Low complexity" evidence="1">
    <location>
        <begin position="36"/>
        <end position="63"/>
    </location>
</feature>
<proteinExistence type="predicted"/>
<name>A0ABD5P8F0_9EURY</name>
<comment type="caution">
    <text evidence="2">The sequence shown here is derived from an EMBL/GenBank/DDBJ whole genome shotgun (WGS) entry which is preliminary data.</text>
</comment>
<dbReference type="RefSeq" id="WP_267621912.1">
    <property type="nucleotide sequence ID" value="NZ_JAODIW010000006.1"/>
</dbReference>
<feature type="compositionally biased region" description="Low complexity" evidence="1">
    <location>
        <begin position="164"/>
        <end position="198"/>
    </location>
</feature>
<dbReference type="EMBL" id="JBHSDS010000003">
    <property type="protein sequence ID" value="MFC4356922.1"/>
    <property type="molecule type" value="Genomic_DNA"/>
</dbReference>
<gene>
    <name evidence="2" type="ORF">ACFO0N_03050</name>
</gene>
<dbReference type="Proteomes" id="UP001595921">
    <property type="component" value="Unassembled WGS sequence"/>
</dbReference>
<feature type="region of interest" description="Disordered" evidence="1">
    <location>
        <begin position="163"/>
        <end position="198"/>
    </location>
</feature>